<evidence type="ECO:0000313" key="2">
    <source>
        <dbReference type="EMBL" id="MBE0348486.1"/>
    </source>
</evidence>
<protein>
    <submittedName>
        <fullName evidence="2">D-glycerate 3-kinase</fullName>
    </submittedName>
</protein>
<feature type="domain" description="Phosphoribulokinase/uridine kinase" evidence="1">
    <location>
        <begin position="20"/>
        <end position="134"/>
    </location>
</feature>
<evidence type="ECO:0000259" key="1">
    <source>
        <dbReference type="Pfam" id="PF00485"/>
    </source>
</evidence>
<gene>
    <name evidence="2" type="ORF">PPEP_b0241</name>
</gene>
<dbReference type="InterPro" id="IPR027417">
    <property type="entry name" value="P-loop_NTPase"/>
</dbReference>
<dbReference type="EMBL" id="AQHF01000034">
    <property type="protein sequence ID" value="MBE0348486.1"/>
    <property type="molecule type" value="Genomic_DNA"/>
</dbReference>
<keyword evidence="2" id="KW-0808">Transferase</keyword>
<dbReference type="PANTHER" id="PTHR10285">
    <property type="entry name" value="URIDINE KINASE"/>
    <property type="match status" value="1"/>
</dbReference>
<dbReference type="GO" id="GO:0005524">
    <property type="term" value="F:ATP binding"/>
    <property type="evidence" value="ECO:0007669"/>
    <property type="project" value="InterPro"/>
</dbReference>
<reference evidence="2 3" key="1">
    <citation type="submission" date="2015-06" db="EMBL/GenBank/DDBJ databases">
        <title>Genome sequence of Pseudoalteromonas peptidolytica.</title>
        <authorList>
            <person name="Xie B.-B."/>
            <person name="Rong J.-C."/>
            <person name="Qin Q.-L."/>
            <person name="Zhang Y.-Z."/>
        </authorList>
    </citation>
    <scope>NUCLEOTIDE SEQUENCE [LARGE SCALE GENOMIC DNA]</scope>
    <source>
        <strain evidence="2 3">F12-50-A1</strain>
    </source>
</reference>
<proteinExistence type="predicted"/>
<dbReference type="Gene3D" id="3.40.50.300">
    <property type="entry name" value="P-loop containing nucleotide triphosphate hydrolases"/>
    <property type="match status" value="1"/>
</dbReference>
<dbReference type="AlphaFoldDB" id="A0A8I0MZ16"/>
<dbReference type="SUPFAM" id="SSF52540">
    <property type="entry name" value="P-loop containing nucleoside triphosphate hydrolases"/>
    <property type="match status" value="1"/>
</dbReference>
<dbReference type="RefSeq" id="WP_147391227.1">
    <property type="nucleotide sequence ID" value="NZ_AQHF01000034.1"/>
</dbReference>
<sequence>MELVEELVKFGIFNSTKPLLIGVSGIQGLGKSTLSQALCKQLTGSAIVSEHVSLDDFYLDPEERAILASQRHSLFQQRGLPGTHDVALLQEVISQFKQGRAITLPIFDKSIDRKIPKSQWRTVAAGLQVLIIEGWCIGQVPQQHNQLVLPVNRFERQYDADGAFRLQVNEILHQQYQPIFSQIDTLIYLNGLSFDRVYRWRLQQEHMLKAMTGKGMGDDEVERFIQPFQRLSEWGILSLPNTADIEVKLGENREVLEIKTKLGN</sequence>
<dbReference type="Pfam" id="PF00485">
    <property type="entry name" value="PRK"/>
    <property type="match status" value="1"/>
</dbReference>
<organism evidence="2 3">
    <name type="scientific">Pseudoalteromonas peptidolytica F12-50-A1</name>
    <dbReference type="NCBI Taxonomy" id="1315280"/>
    <lineage>
        <taxon>Bacteria</taxon>
        <taxon>Pseudomonadati</taxon>
        <taxon>Pseudomonadota</taxon>
        <taxon>Gammaproteobacteria</taxon>
        <taxon>Alteromonadales</taxon>
        <taxon>Pseudoalteromonadaceae</taxon>
        <taxon>Pseudoalteromonas</taxon>
    </lineage>
</organism>
<keyword evidence="3" id="KW-1185">Reference proteome</keyword>
<evidence type="ECO:0000313" key="3">
    <source>
        <dbReference type="Proteomes" id="UP000660708"/>
    </source>
</evidence>
<comment type="caution">
    <text evidence="2">The sequence shown here is derived from an EMBL/GenBank/DDBJ whole genome shotgun (WGS) entry which is preliminary data.</text>
</comment>
<dbReference type="GO" id="GO:0016301">
    <property type="term" value="F:kinase activity"/>
    <property type="evidence" value="ECO:0007669"/>
    <property type="project" value="UniProtKB-KW"/>
</dbReference>
<accession>A0A8I0MZ16</accession>
<dbReference type="Proteomes" id="UP000660708">
    <property type="component" value="Unassembled WGS sequence"/>
</dbReference>
<name>A0A8I0MZ16_9GAMM</name>
<keyword evidence="2" id="KW-0418">Kinase</keyword>
<dbReference type="InterPro" id="IPR006083">
    <property type="entry name" value="PRK/URK"/>
</dbReference>